<reference evidence="1" key="1">
    <citation type="submission" date="2023-10" db="EMBL/GenBank/DDBJ databases">
        <authorList>
            <person name="Rodriguez Cubillos JULIANA M."/>
            <person name="De Vega J."/>
        </authorList>
    </citation>
    <scope>NUCLEOTIDE SEQUENCE</scope>
</reference>
<evidence type="ECO:0000313" key="2">
    <source>
        <dbReference type="Proteomes" id="UP001177021"/>
    </source>
</evidence>
<comment type="caution">
    <text evidence="1">The sequence shown here is derived from an EMBL/GenBank/DDBJ whole genome shotgun (WGS) entry which is preliminary data.</text>
</comment>
<proteinExistence type="predicted"/>
<organism evidence="1 2">
    <name type="scientific">Trifolium pratense</name>
    <name type="common">Red clover</name>
    <dbReference type="NCBI Taxonomy" id="57577"/>
    <lineage>
        <taxon>Eukaryota</taxon>
        <taxon>Viridiplantae</taxon>
        <taxon>Streptophyta</taxon>
        <taxon>Embryophyta</taxon>
        <taxon>Tracheophyta</taxon>
        <taxon>Spermatophyta</taxon>
        <taxon>Magnoliopsida</taxon>
        <taxon>eudicotyledons</taxon>
        <taxon>Gunneridae</taxon>
        <taxon>Pentapetalae</taxon>
        <taxon>rosids</taxon>
        <taxon>fabids</taxon>
        <taxon>Fabales</taxon>
        <taxon>Fabaceae</taxon>
        <taxon>Papilionoideae</taxon>
        <taxon>50 kb inversion clade</taxon>
        <taxon>NPAAA clade</taxon>
        <taxon>Hologalegina</taxon>
        <taxon>IRL clade</taxon>
        <taxon>Trifolieae</taxon>
        <taxon>Trifolium</taxon>
    </lineage>
</organism>
<dbReference type="EMBL" id="CASHSV030000001">
    <property type="protein sequence ID" value="CAJ2628372.1"/>
    <property type="molecule type" value="Genomic_DNA"/>
</dbReference>
<dbReference type="Proteomes" id="UP001177021">
    <property type="component" value="Unassembled WGS sequence"/>
</dbReference>
<gene>
    <name evidence="1" type="ORF">MILVUS5_LOCUS616</name>
</gene>
<evidence type="ECO:0000313" key="1">
    <source>
        <dbReference type="EMBL" id="CAJ2628372.1"/>
    </source>
</evidence>
<name>A0ACB0I8F1_TRIPR</name>
<accession>A0ACB0I8F1</accession>
<sequence>MPAFGVSYTPSFGGLSCSGQKPAIGGVHSTPTQTSPFDSSAPFCASSQPTFGSTSTPAFGATSTPAFGATTIPTFGGSSGTASAFGDSSCPAFGASSTPAFSFGSPTQAFGQSSSALGTSSPFGSTNSAFGDQSYAFESHTPTKTFENTGIGQSEFGRRRGGSRVSSYSATTQPDGGSSETLRKFESISTMSIYNDKSHEELRWEDYQLGDKGGPLASTPQSTGMAGFKSYTTQKNAFSRLVFAQSSANPFSSTTPNSNNPFAPKTSTFSSGFGTSAPAFGSSAFDSSSTSAFGTSSSLASGSSSIPAFGGQSSVFGPQIHTQAFVGQRGGSRVASYSATTETEFGPGQPRKLESISAMPSYKDKSHDELRWEDYLLGTKAFGQSSSHPFGSSQSVFGQQNNSSVFGATQTLPPFSSNTTSASSSPAFNSSMPASGPSSTPAFGNSSSPFGVFGQKPAFGGFRSTPTQTNPFGSAIQPPQQAFGSNTLQLQPAFGSSIFGSTSTPAFGATSTPAFGSTSTPAFGATSTPAFGSTSTPAFGATSTPAYGATTPTFSFGSSTQAFGQSSSAFGTSSTFGSTTSAFGGQSSAFGSRTPTQTFENTGIGQSEFGRQRGGSRVASYSATTELDGCFGQPGKFESISTMSYYKDKSHEELRWEDYQLGDKGGPIASAPQSTGMAGFNSSTTKTDAFSPSPVFGQSSANPFSSTTPNSNNPFASKASSFSPGFGTSAPAFSSSAFGSSSTSAFETSSSFAFGASSIPGFSFGSSTKACGLSSSAFGTFYPFGDKDIRSGQTEKLESISAILLYNDKSHEELRWEDYQLGSSASTNAPSGSEFGRNTFPFGQMAGFSPSSFFNSLSSGLVGSIFSSRASPTSNAPDWAMSYQGRGSTVSLAVLTGTVLATVVVSGWISHRCWRA</sequence>
<protein>
    <submittedName>
        <fullName evidence="1">Uncharacterized protein</fullName>
    </submittedName>
</protein>
<keyword evidence="2" id="KW-1185">Reference proteome</keyword>